<dbReference type="PRINTS" id="PR00633">
    <property type="entry name" value="RCCNDNSATION"/>
</dbReference>
<evidence type="ECO:0000313" key="3">
    <source>
        <dbReference type="EMBL" id="CAE0433498.1"/>
    </source>
</evidence>
<protein>
    <submittedName>
        <fullName evidence="3">Uncharacterized protein</fullName>
    </submittedName>
</protein>
<dbReference type="PANTHER" id="PTHR22870:SF466">
    <property type="entry name" value="ANKYRIN REPEAT-CONTAINING PROTEIN"/>
    <property type="match status" value="1"/>
</dbReference>
<dbReference type="Pfam" id="PF00415">
    <property type="entry name" value="RCC1"/>
    <property type="match status" value="3"/>
</dbReference>
<dbReference type="AlphaFoldDB" id="A0A7S3LLD6"/>
<keyword evidence="1" id="KW-0677">Repeat</keyword>
<dbReference type="SUPFAM" id="SSF50985">
    <property type="entry name" value="RCC1/BLIP-II"/>
    <property type="match status" value="1"/>
</dbReference>
<dbReference type="Gene3D" id="2.130.10.30">
    <property type="entry name" value="Regulator of chromosome condensation 1/beta-lactamase-inhibitor protein II"/>
    <property type="match status" value="1"/>
</dbReference>
<name>A0A7S3LLD6_9STRA</name>
<dbReference type="EMBL" id="HBIN01005306">
    <property type="protein sequence ID" value="CAE0433498.1"/>
    <property type="molecule type" value="Transcribed_RNA"/>
</dbReference>
<dbReference type="PROSITE" id="PS50012">
    <property type="entry name" value="RCC1_3"/>
    <property type="match status" value="3"/>
</dbReference>
<reference evidence="3" key="1">
    <citation type="submission" date="2021-01" db="EMBL/GenBank/DDBJ databases">
        <authorList>
            <person name="Corre E."/>
            <person name="Pelletier E."/>
            <person name="Niang G."/>
            <person name="Scheremetjew M."/>
            <person name="Finn R."/>
            <person name="Kale V."/>
            <person name="Holt S."/>
            <person name="Cochrane G."/>
            <person name="Meng A."/>
            <person name="Brown T."/>
            <person name="Cohen L."/>
        </authorList>
    </citation>
    <scope>NUCLEOTIDE SEQUENCE</scope>
    <source>
        <strain evidence="3">GSBS06</strain>
    </source>
</reference>
<gene>
    <name evidence="3" type="ORF">ASTO00021_LOCUS3819</name>
</gene>
<feature type="repeat" description="RCC1" evidence="2">
    <location>
        <begin position="436"/>
        <end position="492"/>
    </location>
</feature>
<proteinExistence type="predicted"/>
<dbReference type="PANTHER" id="PTHR22870">
    <property type="entry name" value="REGULATOR OF CHROMOSOME CONDENSATION"/>
    <property type="match status" value="1"/>
</dbReference>
<dbReference type="InterPro" id="IPR051210">
    <property type="entry name" value="Ub_ligase/GEF_domain"/>
</dbReference>
<dbReference type="InterPro" id="IPR000408">
    <property type="entry name" value="Reg_chr_condens"/>
</dbReference>
<evidence type="ECO:0000256" key="2">
    <source>
        <dbReference type="PROSITE-ProRule" id="PRU00235"/>
    </source>
</evidence>
<accession>A0A7S3LLD6</accession>
<organism evidence="3">
    <name type="scientific">Aplanochytrium stocchinoi</name>
    <dbReference type="NCBI Taxonomy" id="215587"/>
    <lineage>
        <taxon>Eukaryota</taxon>
        <taxon>Sar</taxon>
        <taxon>Stramenopiles</taxon>
        <taxon>Bigyra</taxon>
        <taxon>Labyrinthulomycetes</taxon>
        <taxon>Thraustochytrida</taxon>
        <taxon>Thraustochytriidae</taxon>
        <taxon>Aplanochytrium</taxon>
    </lineage>
</organism>
<feature type="repeat" description="RCC1" evidence="2">
    <location>
        <begin position="308"/>
        <end position="360"/>
    </location>
</feature>
<dbReference type="InterPro" id="IPR009091">
    <property type="entry name" value="RCC1/BLIP-II"/>
</dbReference>
<evidence type="ECO:0000256" key="1">
    <source>
        <dbReference type="ARBA" id="ARBA00022737"/>
    </source>
</evidence>
<sequence length="615" mass="69091">MKGDTFRYAGVLAYLYTGYFYLKKTRKNRLVALNRFLWGLLILSHRHLPRDFRPFLSIMSILNLGITLSTFQNAKLESCAQHSEQGISKIFGAKHLDQATALRNSRNVHMYEYENKVIDYYEQALEGKVRKTISRIYLPSFLDALDKETFGQCMLFLKLSDLARVSISSKKLHKLSLGCILSVARNHNFSVDSQKLNTEAFAWINENQAHLCFIALLLRSLSESQKVAYFNYVYQNGQEEGFICLKNDEATVHSSGILPHGFNTTPRNPKVAKVVVMPIPNLRPFHVNLKVQHVVCGSHHAALITTEGSLYTWGNATRGALGHGKVRDLRDRPEKVAFFEGQSVVNVACGHSHTGVVTASGDLYTFGSGQHGILGNCKCRLGSPPSHMNVWREGSRSNYDSRCDSATPRLVDMKEKVYFVQVSCANDHTAALTSEGAVYTFGSAEDGRLGHNHALDPFWNCAYSPGKVAEMENHLIVKVVCANRYTAVLTSEGKVFISRLLRVKAHQKIESNAYMQVLKFNSPLSEKRARSITCASSRIFVVAEAGDIYSAPVQFEAKVFTHAHQREKPIVVDRVYDYATASNKVKAQQVYIGESCQYAIVRNNYGSYYRMTYVQ</sequence>
<feature type="repeat" description="RCC1" evidence="2">
    <location>
        <begin position="361"/>
        <end position="435"/>
    </location>
</feature>